<dbReference type="Proteomes" id="UP000321947">
    <property type="component" value="Unassembled WGS sequence"/>
</dbReference>
<evidence type="ECO:0000313" key="3">
    <source>
        <dbReference type="Proteomes" id="UP000321393"/>
    </source>
</evidence>
<comment type="caution">
    <text evidence="1">The sequence shown here is derived from an EMBL/GenBank/DDBJ whole genome shotgun (WGS) entry which is preliminary data.</text>
</comment>
<protein>
    <submittedName>
        <fullName evidence="1">Global transcription factor</fullName>
    </submittedName>
</protein>
<dbReference type="EMBL" id="SSTD01003836">
    <property type="protein sequence ID" value="TYK24804.1"/>
    <property type="molecule type" value="Genomic_DNA"/>
</dbReference>
<sequence length="92" mass="10180">MPSFPTQSTASESLVCFPDAMYCIGKASPDRLYLVALLRNRFADTILKAREKELEKIAKRNLAAGYRRRKAEAEVAAAARDNNDDGTDGDEL</sequence>
<accession>A0A5A7UXH4</accession>
<dbReference type="Proteomes" id="UP000321393">
    <property type="component" value="Unassembled WGS sequence"/>
</dbReference>
<dbReference type="EMBL" id="SSTE01005892">
    <property type="protein sequence ID" value="KAA0059850.1"/>
    <property type="molecule type" value="Genomic_DNA"/>
</dbReference>
<reference evidence="3 4" key="1">
    <citation type="submission" date="2019-08" db="EMBL/GenBank/DDBJ databases">
        <title>Draft genome sequences of two oriental melons (Cucumis melo L. var makuwa).</title>
        <authorList>
            <person name="Kwon S.-Y."/>
        </authorList>
    </citation>
    <scope>NUCLEOTIDE SEQUENCE [LARGE SCALE GENOMIC DNA]</scope>
    <source>
        <strain evidence="4">cv. Chang Bougi</strain>
        <strain evidence="3">cv. SW 3</strain>
        <tissue evidence="1">Leaf</tissue>
    </source>
</reference>
<proteinExistence type="predicted"/>
<evidence type="ECO:0000313" key="1">
    <source>
        <dbReference type="EMBL" id="KAA0059850.1"/>
    </source>
</evidence>
<dbReference type="AlphaFoldDB" id="A0A5A7UXH4"/>
<dbReference type="OrthoDB" id="1702971at2759"/>
<evidence type="ECO:0000313" key="2">
    <source>
        <dbReference type="EMBL" id="TYK24804.1"/>
    </source>
</evidence>
<organism evidence="1 3">
    <name type="scientific">Cucumis melo var. makuwa</name>
    <name type="common">Oriental melon</name>
    <dbReference type="NCBI Taxonomy" id="1194695"/>
    <lineage>
        <taxon>Eukaryota</taxon>
        <taxon>Viridiplantae</taxon>
        <taxon>Streptophyta</taxon>
        <taxon>Embryophyta</taxon>
        <taxon>Tracheophyta</taxon>
        <taxon>Spermatophyta</taxon>
        <taxon>Magnoliopsida</taxon>
        <taxon>eudicotyledons</taxon>
        <taxon>Gunneridae</taxon>
        <taxon>Pentapetalae</taxon>
        <taxon>rosids</taxon>
        <taxon>fabids</taxon>
        <taxon>Cucurbitales</taxon>
        <taxon>Cucurbitaceae</taxon>
        <taxon>Benincaseae</taxon>
        <taxon>Cucumis</taxon>
    </lineage>
</organism>
<evidence type="ECO:0000313" key="4">
    <source>
        <dbReference type="Proteomes" id="UP000321947"/>
    </source>
</evidence>
<gene>
    <name evidence="2" type="ORF">E5676_scaffold184G00520</name>
    <name evidence="1" type="ORF">E6C27_scaffold108G001330</name>
</gene>
<name>A0A5A7UXH4_CUCMM</name>